<protein>
    <submittedName>
        <fullName evidence="1">Uncharacterized protein</fullName>
    </submittedName>
</protein>
<name>A0AA46TLE6_9ACTN</name>
<organism evidence="1 2">
    <name type="scientific">Solicola gregarius</name>
    <dbReference type="NCBI Taxonomy" id="2908642"/>
    <lineage>
        <taxon>Bacteria</taxon>
        <taxon>Bacillati</taxon>
        <taxon>Actinomycetota</taxon>
        <taxon>Actinomycetes</taxon>
        <taxon>Propionibacteriales</taxon>
        <taxon>Nocardioidaceae</taxon>
        <taxon>Solicola</taxon>
    </lineage>
</organism>
<dbReference type="EMBL" id="CP094970">
    <property type="protein sequence ID" value="UYM07084.1"/>
    <property type="molecule type" value="Genomic_DNA"/>
</dbReference>
<evidence type="ECO:0000313" key="2">
    <source>
        <dbReference type="Proteomes" id="UP001164390"/>
    </source>
</evidence>
<dbReference type="Proteomes" id="UP001164390">
    <property type="component" value="Chromosome"/>
</dbReference>
<dbReference type="AlphaFoldDB" id="A0AA46TLE6"/>
<gene>
    <name evidence="1" type="ORF">L0C25_08410</name>
</gene>
<reference evidence="1" key="1">
    <citation type="submission" date="2022-01" db="EMBL/GenBank/DDBJ databases">
        <title>Nocardioidaceae gen. sp. A5X3R13.</title>
        <authorList>
            <person name="Lopez Marin M.A."/>
            <person name="Uhlik O."/>
        </authorList>
    </citation>
    <scope>NUCLEOTIDE SEQUENCE</scope>
    <source>
        <strain evidence="1">A5X3R13</strain>
    </source>
</reference>
<dbReference type="RefSeq" id="WP_271636028.1">
    <property type="nucleotide sequence ID" value="NZ_CP094970.1"/>
</dbReference>
<sequence length="85" mass="9428">MFGKKRQRGRRPAQPGEVCTCGAPAVMVFDYEVRGERIGSCMSMDPHTRTGPCPFCGIDGRHENGTICPQYKLRPDWSSRVAAVL</sequence>
<evidence type="ECO:0000313" key="1">
    <source>
        <dbReference type="EMBL" id="UYM07084.1"/>
    </source>
</evidence>
<proteinExistence type="predicted"/>
<keyword evidence="2" id="KW-1185">Reference proteome</keyword>
<accession>A0AA46TLE6</accession>
<dbReference type="KEGG" id="sgrg:L0C25_08410"/>